<dbReference type="Gene3D" id="2.70.50.70">
    <property type="match status" value="1"/>
</dbReference>
<protein>
    <recommendedName>
        <fullName evidence="5">Lytic polysaccharide monooxygenase</fullName>
    </recommendedName>
</protein>
<keyword evidence="4" id="KW-1185">Reference proteome</keyword>
<reference evidence="3 4" key="1">
    <citation type="submission" date="2024-02" db="EMBL/GenBank/DDBJ databases">
        <title>Discinaceae phylogenomics.</title>
        <authorList>
            <person name="Dirks A.C."/>
            <person name="James T.Y."/>
        </authorList>
    </citation>
    <scope>NUCLEOTIDE SEQUENCE [LARGE SCALE GENOMIC DNA]</scope>
    <source>
        <strain evidence="3 4">ACD0624</strain>
    </source>
</reference>
<evidence type="ECO:0000256" key="2">
    <source>
        <dbReference type="SAM" id="SignalP"/>
    </source>
</evidence>
<dbReference type="Proteomes" id="UP001447188">
    <property type="component" value="Unassembled WGS sequence"/>
</dbReference>
<sequence>MRLLTFILLSLFTILVSGHARIKVPKPLNAPPEDPTGNAYNAPLSSTGSQFPCKNLHKQSGVDKTPTQSWRAGSAGMFEILGHVTAGEGALAAHSGGSCQASISFDNGVSWKVMHTYHGGCPRDVPLNSNFAGPNQTFNFVVPPQAKAGLALFSWTWIAVSGNRDEFYMNCAAVEITGTGTSTLDDYPNMYVGEMNIPGQIASGECRSTAGTALLYPNPGPADRVTVTPVAGIPFKAPTGGNCFAPGGRAQQVSPSAAVVSTPAVVQNPNTATVVRSSSTTTPYVAAAPTTMVTSRSSSYVVPAQTSAQSTSCSSNESSPTTVRVKVDYDLLPRPSPLKSTLHHSPSLTTTPKAFMFATASKRKASPDLTLPPASAHRRGVLRRVLSSPSLTGSPPPRSPSEPTAQVDTDHSDEAEGTSSSDRAQLIAVYDPGDHTSRCPNCLWEVTSLPGISTGISTGICTGCGRHVRYGRRVRYDANDVSSHDHDMHDGNARDEDVSLGSAALSECSISTRSSAISLRTILSAFEFNCTPGFTFNETPDVMPPAVIALSKLLSKASNGCEAIPVIEALA</sequence>
<evidence type="ECO:0008006" key="5">
    <source>
        <dbReference type="Google" id="ProtNLM"/>
    </source>
</evidence>
<evidence type="ECO:0000313" key="4">
    <source>
        <dbReference type="Proteomes" id="UP001447188"/>
    </source>
</evidence>
<keyword evidence="2" id="KW-0732">Signal</keyword>
<feature type="chain" id="PRO_5045797951" description="Lytic polysaccharide monooxygenase" evidence="2">
    <location>
        <begin position="19"/>
        <end position="571"/>
    </location>
</feature>
<name>A0ABR3GEQ6_9PEZI</name>
<evidence type="ECO:0000313" key="3">
    <source>
        <dbReference type="EMBL" id="KAL0634409.1"/>
    </source>
</evidence>
<gene>
    <name evidence="3" type="ORF">Q9L58_006657</name>
</gene>
<accession>A0ABR3GEQ6</accession>
<dbReference type="PANTHER" id="PTHR36182:SF1">
    <property type="entry name" value="PROTEIN, PUTATIVE (AFU_ORTHOLOGUE AFUA_6G10930)-RELATED"/>
    <property type="match status" value="1"/>
</dbReference>
<feature type="region of interest" description="Disordered" evidence="1">
    <location>
        <begin position="387"/>
        <end position="424"/>
    </location>
</feature>
<dbReference type="PANTHER" id="PTHR36182">
    <property type="entry name" value="PROTEIN, PUTATIVE (AFU_ORTHOLOGUE AFUA_6G10930)-RELATED"/>
    <property type="match status" value="1"/>
</dbReference>
<comment type="caution">
    <text evidence="3">The sequence shown here is derived from an EMBL/GenBank/DDBJ whole genome shotgun (WGS) entry which is preliminary data.</text>
</comment>
<proteinExistence type="predicted"/>
<feature type="signal peptide" evidence="2">
    <location>
        <begin position="1"/>
        <end position="18"/>
    </location>
</feature>
<dbReference type="EMBL" id="JBBBZM010000095">
    <property type="protein sequence ID" value="KAL0634409.1"/>
    <property type="molecule type" value="Genomic_DNA"/>
</dbReference>
<evidence type="ECO:0000256" key="1">
    <source>
        <dbReference type="SAM" id="MobiDB-lite"/>
    </source>
</evidence>
<organism evidence="3 4">
    <name type="scientific">Discina gigas</name>
    <dbReference type="NCBI Taxonomy" id="1032678"/>
    <lineage>
        <taxon>Eukaryota</taxon>
        <taxon>Fungi</taxon>
        <taxon>Dikarya</taxon>
        <taxon>Ascomycota</taxon>
        <taxon>Pezizomycotina</taxon>
        <taxon>Pezizomycetes</taxon>
        <taxon>Pezizales</taxon>
        <taxon>Discinaceae</taxon>
        <taxon>Discina</taxon>
    </lineage>
</organism>